<dbReference type="PANTHER" id="PTHR42085">
    <property type="entry name" value="F-BOX DOMAIN-CONTAINING PROTEIN"/>
    <property type="match status" value="1"/>
</dbReference>
<name>A0A8J2MXC6_9PLEO</name>
<evidence type="ECO:0000313" key="2">
    <source>
        <dbReference type="EMBL" id="CAG5143033.1"/>
    </source>
</evidence>
<dbReference type="PANTHER" id="PTHR42085:SF1">
    <property type="entry name" value="F-BOX DOMAIN-CONTAINING PROTEIN"/>
    <property type="match status" value="1"/>
</dbReference>
<dbReference type="OrthoDB" id="62952at2759"/>
<protein>
    <submittedName>
        <fullName evidence="2">Uncharacterized protein</fullName>
    </submittedName>
</protein>
<keyword evidence="1" id="KW-0812">Transmembrane</keyword>
<sequence>MAFTLIKANELSQWRTGLTDHTVSGWMTLLALLLPLLFFVVVRKYRKMQYQNKQPFPFLELPQELRDMVYEYFLDDPAYPPPAHNEFQRSKLDWMRPARWASTSTSLGTRHESKRIFLANKQVYGEYMDMICRRKTFHLSVTPQTYRPTTTSSPSPFSSTNYTPVWDVSPTTLSKVQTCSLKLITTSSMLGVTDPRSMTSSSWTLGRRMREQLKHMSSVKTFTLDAKALGDPLWNPLWIWYHASQSLKLLGTEFSDTVPRGPQLTQITFSLDTWSPGENYLKRDEKEGGQWMWYCMKNHLVVADMGAEMTVREFCGKLYQECSICRVDDEEDGTVI</sequence>
<evidence type="ECO:0000256" key="1">
    <source>
        <dbReference type="SAM" id="Phobius"/>
    </source>
</evidence>
<comment type="caution">
    <text evidence="2">The sequence shown here is derived from an EMBL/GenBank/DDBJ whole genome shotgun (WGS) entry which is preliminary data.</text>
</comment>
<keyword evidence="3" id="KW-1185">Reference proteome</keyword>
<dbReference type="RefSeq" id="XP_043164802.1">
    <property type="nucleotide sequence ID" value="XM_043308867.1"/>
</dbReference>
<dbReference type="GeneID" id="67012587"/>
<evidence type="ECO:0000313" key="3">
    <source>
        <dbReference type="Proteomes" id="UP000676310"/>
    </source>
</evidence>
<dbReference type="EMBL" id="CAJRGZ010000015">
    <property type="protein sequence ID" value="CAG5143033.1"/>
    <property type="molecule type" value="Genomic_DNA"/>
</dbReference>
<gene>
    <name evidence="2" type="ORF">ALTATR162_LOCUS1271</name>
</gene>
<dbReference type="AlphaFoldDB" id="A0A8J2MXC6"/>
<feature type="transmembrane region" description="Helical" evidence="1">
    <location>
        <begin position="23"/>
        <end position="42"/>
    </location>
</feature>
<proteinExistence type="predicted"/>
<reference evidence="2" key="1">
    <citation type="submission" date="2021-05" db="EMBL/GenBank/DDBJ databases">
        <authorList>
            <person name="Stam R."/>
        </authorList>
    </citation>
    <scope>NUCLEOTIDE SEQUENCE</scope>
    <source>
        <strain evidence="2">CS162</strain>
    </source>
</reference>
<keyword evidence="1" id="KW-1133">Transmembrane helix</keyword>
<dbReference type="InterPro" id="IPR038883">
    <property type="entry name" value="AN11006-like"/>
</dbReference>
<dbReference type="Proteomes" id="UP000676310">
    <property type="component" value="Unassembled WGS sequence"/>
</dbReference>
<organism evidence="2 3">
    <name type="scientific">Alternaria atra</name>
    <dbReference type="NCBI Taxonomy" id="119953"/>
    <lineage>
        <taxon>Eukaryota</taxon>
        <taxon>Fungi</taxon>
        <taxon>Dikarya</taxon>
        <taxon>Ascomycota</taxon>
        <taxon>Pezizomycotina</taxon>
        <taxon>Dothideomycetes</taxon>
        <taxon>Pleosporomycetidae</taxon>
        <taxon>Pleosporales</taxon>
        <taxon>Pleosporineae</taxon>
        <taxon>Pleosporaceae</taxon>
        <taxon>Alternaria</taxon>
        <taxon>Alternaria sect. Ulocladioides</taxon>
    </lineage>
</organism>
<accession>A0A8J2MXC6</accession>
<keyword evidence="1" id="KW-0472">Membrane</keyword>